<keyword evidence="6 9" id="KW-0057">Aromatic amino acid biosynthesis</keyword>
<accession>A0A0C1QDL6</accession>
<feature type="binding site" evidence="9">
    <location>
        <position position="109"/>
    </location>
    <ligand>
        <name>anthranilate</name>
        <dbReference type="ChEBI" id="CHEBI:16567"/>
        <label>1</label>
    </ligand>
</feature>
<feature type="binding site" evidence="9">
    <location>
        <position position="90"/>
    </location>
    <ligand>
        <name>Mg(2+)</name>
        <dbReference type="ChEBI" id="CHEBI:18420"/>
        <label>1</label>
    </ligand>
</feature>
<dbReference type="InterPro" id="IPR036320">
    <property type="entry name" value="Glycosyl_Trfase_fam3_N_dom_sf"/>
</dbReference>
<feature type="binding site" evidence="9">
    <location>
        <begin position="81"/>
        <end position="82"/>
    </location>
    <ligand>
        <name>5-phospho-alpha-D-ribose 1-diphosphate</name>
        <dbReference type="ChEBI" id="CHEBI:58017"/>
    </ligand>
</feature>
<feature type="domain" description="Glycosyl transferase family 3 N-terminal" evidence="11">
    <location>
        <begin position="3"/>
        <end position="63"/>
    </location>
</feature>
<dbReference type="GO" id="GO:0005829">
    <property type="term" value="C:cytosol"/>
    <property type="evidence" value="ECO:0007669"/>
    <property type="project" value="TreeGrafter"/>
</dbReference>
<comment type="similarity">
    <text evidence="8">In the C-terminal section; belongs to the anthranilate phosphoribosyltransferase family.</text>
</comment>
<comment type="caution">
    <text evidence="12">The sequence shown here is derived from an EMBL/GenBank/DDBJ whole genome shotgun (WGS) entry which is preliminary data.</text>
</comment>
<feature type="domain" description="Glycosyl transferase family 3" evidence="10">
    <location>
        <begin position="74"/>
        <end position="320"/>
    </location>
</feature>
<evidence type="ECO:0000256" key="8">
    <source>
        <dbReference type="ARBA" id="ARBA00061188"/>
    </source>
</evidence>
<feature type="binding site" evidence="9">
    <location>
        <position position="78"/>
    </location>
    <ligand>
        <name>5-phospho-alpha-D-ribose 1-diphosphate</name>
        <dbReference type="ChEBI" id="CHEBI:58017"/>
    </ligand>
</feature>
<comment type="cofactor">
    <cofactor evidence="9">
        <name>Mg(2+)</name>
        <dbReference type="ChEBI" id="CHEBI:18420"/>
    </cofactor>
    <text evidence="9">Binds 2 magnesium ions per monomer.</text>
</comment>
<comment type="pathway">
    <text evidence="1 9">Amino-acid biosynthesis; L-tryptophan biosynthesis; L-tryptophan from chorismate: step 2/5.</text>
</comment>
<keyword evidence="4 9" id="KW-0808">Transferase</keyword>
<keyword evidence="9" id="KW-0479">Metal-binding</keyword>
<dbReference type="EMBL" id="JWIC01000003">
    <property type="protein sequence ID" value="KID58706.1"/>
    <property type="molecule type" value="Genomic_DNA"/>
</dbReference>
<feature type="binding site" evidence="9">
    <location>
        <position position="78"/>
    </location>
    <ligand>
        <name>anthranilate</name>
        <dbReference type="ChEBI" id="CHEBI:16567"/>
        <label>1</label>
    </ligand>
</feature>
<evidence type="ECO:0000256" key="3">
    <source>
        <dbReference type="ARBA" id="ARBA00022676"/>
    </source>
</evidence>
<dbReference type="UniPathway" id="UPA00035">
    <property type="reaction ID" value="UER00041"/>
</dbReference>
<comment type="caution">
    <text evidence="9">Lacks conserved residue(s) required for the propagation of feature annotation.</text>
</comment>
<feature type="binding site" evidence="9">
    <location>
        <position position="222"/>
    </location>
    <ligand>
        <name>Mg(2+)</name>
        <dbReference type="ChEBI" id="CHEBI:18420"/>
        <label>2</label>
    </ligand>
</feature>
<evidence type="ECO:0000256" key="4">
    <source>
        <dbReference type="ARBA" id="ARBA00022679"/>
    </source>
</evidence>
<dbReference type="SUPFAM" id="SSF47648">
    <property type="entry name" value="Nucleoside phosphorylase/phosphoribosyltransferase N-terminal domain"/>
    <property type="match status" value="1"/>
</dbReference>
<evidence type="ECO:0000313" key="12">
    <source>
        <dbReference type="EMBL" id="KID58706.1"/>
    </source>
</evidence>
<dbReference type="FunFam" id="3.40.1030.10:FF:000002">
    <property type="entry name" value="Anthranilate phosphoribosyltransferase"/>
    <property type="match status" value="1"/>
</dbReference>
<dbReference type="Proteomes" id="UP000031327">
    <property type="component" value="Unassembled WGS sequence"/>
</dbReference>
<dbReference type="GO" id="GO:0004048">
    <property type="term" value="F:anthranilate phosphoribosyltransferase activity"/>
    <property type="evidence" value="ECO:0007669"/>
    <property type="project" value="UniProtKB-UniRule"/>
</dbReference>
<comment type="similarity">
    <text evidence="9">Belongs to the anthranilate phosphoribosyltransferase family.</text>
</comment>
<feature type="binding site" evidence="9">
    <location>
        <position position="223"/>
    </location>
    <ligand>
        <name>Mg(2+)</name>
        <dbReference type="ChEBI" id="CHEBI:18420"/>
        <label>2</label>
    </ligand>
</feature>
<evidence type="ECO:0000313" key="13">
    <source>
        <dbReference type="Proteomes" id="UP000031327"/>
    </source>
</evidence>
<dbReference type="Gene3D" id="1.20.970.10">
    <property type="entry name" value="Transferase, Pyrimidine Nucleoside Phosphorylase, Chain C"/>
    <property type="match status" value="1"/>
</dbReference>
<gene>
    <name evidence="9" type="primary">trpD</name>
    <name evidence="12" type="ORF">JF50_02230</name>
</gene>
<keyword evidence="5 9" id="KW-0822">Tryptophan biosynthesis</keyword>
<dbReference type="PANTHER" id="PTHR43285:SF2">
    <property type="entry name" value="ANTHRANILATE PHOSPHORIBOSYLTRANSFERASE"/>
    <property type="match status" value="1"/>
</dbReference>
<keyword evidence="2 9" id="KW-0028">Amino-acid biosynthesis</keyword>
<dbReference type="Pfam" id="PF02885">
    <property type="entry name" value="Glycos_trans_3N"/>
    <property type="match status" value="1"/>
</dbReference>
<dbReference type="InterPro" id="IPR000312">
    <property type="entry name" value="Glycosyl_Trfase_fam3"/>
</dbReference>
<dbReference type="InterPro" id="IPR005940">
    <property type="entry name" value="Anthranilate_Pribosyl_Tfrase"/>
</dbReference>
<comment type="subunit">
    <text evidence="9">Homodimer.</text>
</comment>
<evidence type="ECO:0000259" key="10">
    <source>
        <dbReference type="Pfam" id="PF00591"/>
    </source>
</evidence>
<feature type="binding site" evidence="9">
    <location>
        <position position="118"/>
    </location>
    <ligand>
        <name>5-phospho-alpha-D-ribose 1-diphosphate</name>
        <dbReference type="ChEBI" id="CHEBI:58017"/>
    </ligand>
</feature>
<organism evidence="12 13">
    <name type="scientific">Pseudoalteromonas luteoviolacea</name>
    <dbReference type="NCBI Taxonomy" id="43657"/>
    <lineage>
        <taxon>Bacteria</taxon>
        <taxon>Pseudomonadati</taxon>
        <taxon>Pseudomonadota</taxon>
        <taxon>Gammaproteobacteria</taxon>
        <taxon>Alteromonadales</taxon>
        <taxon>Pseudoalteromonadaceae</taxon>
        <taxon>Pseudoalteromonas</taxon>
    </lineage>
</organism>
<dbReference type="RefSeq" id="WP_039607875.1">
    <property type="nucleotide sequence ID" value="NZ_JWIC01000003.1"/>
</dbReference>
<feature type="binding site" evidence="9">
    <location>
        <begin position="106"/>
        <end position="114"/>
    </location>
    <ligand>
        <name>5-phospho-alpha-D-ribose 1-diphosphate</name>
        <dbReference type="ChEBI" id="CHEBI:58017"/>
    </ligand>
</feature>
<comment type="function">
    <text evidence="9">Catalyzes the transfer of the phosphoribosyl group of 5-phosphorylribose-1-pyrophosphate (PRPP) to anthranilate to yield N-(5'-phosphoribosyl)-anthranilate (PRA).</text>
</comment>
<evidence type="ECO:0000256" key="1">
    <source>
        <dbReference type="ARBA" id="ARBA00004907"/>
    </source>
</evidence>
<dbReference type="SUPFAM" id="SSF52418">
    <property type="entry name" value="Nucleoside phosphorylase/phosphoribosyltransferase catalytic domain"/>
    <property type="match status" value="1"/>
</dbReference>
<feature type="binding site" evidence="9">
    <location>
        <position position="223"/>
    </location>
    <ligand>
        <name>Mg(2+)</name>
        <dbReference type="ChEBI" id="CHEBI:18420"/>
        <label>1</label>
    </ligand>
</feature>
<dbReference type="Gene3D" id="3.40.1030.10">
    <property type="entry name" value="Nucleoside phosphorylase/phosphoribosyltransferase catalytic domain"/>
    <property type="match status" value="1"/>
</dbReference>
<dbReference type="PANTHER" id="PTHR43285">
    <property type="entry name" value="ANTHRANILATE PHOSPHORIBOSYLTRANSFERASE"/>
    <property type="match status" value="1"/>
</dbReference>
<dbReference type="AlphaFoldDB" id="A0A0C1QDL6"/>
<keyword evidence="9" id="KW-0460">Magnesium</keyword>
<protein>
    <recommendedName>
        <fullName evidence="9">Anthranilate phosphoribosyltransferase</fullName>
        <ecNumber evidence="9">2.4.2.18</ecNumber>
    </recommendedName>
</protein>
<dbReference type="InterPro" id="IPR017459">
    <property type="entry name" value="Glycosyl_Trfase_fam3_N_dom"/>
</dbReference>
<name>A0A0C1QDL6_9GAMM</name>
<evidence type="ECO:0000256" key="9">
    <source>
        <dbReference type="HAMAP-Rule" id="MF_00211"/>
    </source>
</evidence>
<dbReference type="EC" id="2.4.2.18" evidence="9"/>
<dbReference type="NCBIfam" id="TIGR01245">
    <property type="entry name" value="trpD"/>
    <property type="match status" value="1"/>
</dbReference>
<feature type="binding site" evidence="9">
    <location>
        <begin position="88"/>
        <end position="91"/>
    </location>
    <ligand>
        <name>5-phospho-alpha-D-ribose 1-diphosphate</name>
        <dbReference type="ChEBI" id="CHEBI:58017"/>
    </ligand>
</feature>
<evidence type="ECO:0000256" key="2">
    <source>
        <dbReference type="ARBA" id="ARBA00022605"/>
    </source>
</evidence>
<dbReference type="GO" id="GO:0000287">
    <property type="term" value="F:magnesium ion binding"/>
    <property type="evidence" value="ECO:0007669"/>
    <property type="project" value="UniProtKB-UniRule"/>
</dbReference>
<proteinExistence type="inferred from homology"/>
<dbReference type="GO" id="GO:0000162">
    <property type="term" value="P:L-tryptophan biosynthetic process"/>
    <property type="evidence" value="ECO:0007669"/>
    <property type="project" value="UniProtKB-UniRule"/>
</dbReference>
<comment type="catalytic activity">
    <reaction evidence="7 9">
        <text>N-(5-phospho-beta-D-ribosyl)anthranilate + diphosphate = 5-phospho-alpha-D-ribose 1-diphosphate + anthranilate</text>
        <dbReference type="Rhea" id="RHEA:11768"/>
        <dbReference type="ChEBI" id="CHEBI:16567"/>
        <dbReference type="ChEBI" id="CHEBI:18277"/>
        <dbReference type="ChEBI" id="CHEBI:33019"/>
        <dbReference type="ChEBI" id="CHEBI:58017"/>
        <dbReference type="EC" id="2.4.2.18"/>
    </reaction>
</comment>
<dbReference type="OrthoDB" id="9806430at2"/>
<evidence type="ECO:0000259" key="11">
    <source>
        <dbReference type="Pfam" id="PF02885"/>
    </source>
</evidence>
<reference evidence="12 13" key="1">
    <citation type="submission" date="2014-12" db="EMBL/GenBank/DDBJ databases">
        <title>Draft Genome Sequence of Pseudoalteromonas luteoviolacea HI1.</title>
        <authorList>
            <person name="Asahina A.Y."/>
            <person name="Hadfield M.G."/>
        </authorList>
    </citation>
    <scope>NUCLEOTIDE SEQUENCE [LARGE SCALE GENOMIC DNA]</scope>
    <source>
        <strain evidence="12 13">HI1</strain>
    </source>
</reference>
<evidence type="ECO:0000256" key="6">
    <source>
        <dbReference type="ARBA" id="ARBA00023141"/>
    </source>
</evidence>
<evidence type="ECO:0000256" key="5">
    <source>
        <dbReference type="ARBA" id="ARBA00022822"/>
    </source>
</evidence>
<dbReference type="HAMAP" id="MF_00211">
    <property type="entry name" value="TrpD"/>
    <property type="match status" value="1"/>
</dbReference>
<evidence type="ECO:0000256" key="7">
    <source>
        <dbReference type="ARBA" id="ARBA00052328"/>
    </source>
</evidence>
<dbReference type="Pfam" id="PF00591">
    <property type="entry name" value="Glycos_transf_3"/>
    <property type="match status" value="1"/>
</dbReference>
<sequence length="334" mass="35082">MDSLNQLIDQQSLSFEQATELFGQVMQGALSEVELTAALIALKIKGETAAEIAGAAKAMRDHAVAFDNRGLYCADSCGTGGDGTNTINVSTTAAIVAAACGIPMVKHGNRSVSSKSGSADLLRTLGINLEMTPEQGANCLEKTNFAFLFAPLYHSGVKHAMPVRTKLKTRTLFNILGPLANPAKPQLQLLGVYDPALCRPMAETLKMLGTERAMVVHGAGCDEIALHGTTQVTELKDGEITEYTLTPADFGLDNYSLEEIAGDTPEYNAQATRDILAGNGKAAHNAAIAANVSALLVMSGKANNLKEGTKQVLDVLASGHCVQTLQTIAEVSHG</sequence>
<keyword evidence="3 9" id="KW-0328">Glycosyltransferase</keyword>
<feature type="binding site" evidence="9">
    <location>
        <position position="86"/>
    </location>
    <ligand>
        <name>5-phospho-alpha-D-ribose 1-diphosphate</name>
        <dbReference type="ChEBI" id="CHEBI:58017"/>
    </ligand>
</feature>
<feature type="binding site" evidence="9">
    <location>
        <position position="164"/>
    </location>
    <ligand>
        <name>anthranilate</name>
        <dbReference type="ChEBI" id="CHEBI:16567"/>
        <label>2</label>
    </ligand>
</feature>
<dbReference type="InterPro" id="IPR035902">
    <property type="entry name" value="Nuc_phospho_transferase"/>
</dbReference>